<name>A0ABU4VAG8_9PSEU</name>
<sequence length="1143" mass="125823">MHEAAHGVVQTGGIGSRWRSTAWLITDSLVVMPDHATTEGSHEVLCFFGGTNDKTSFRGRYVYRTSSLPDAHLIAVFRLNEPHPGRALRLGTGEASPGRPVVLLHHPLGAPLLHFGFGRVLGAQPPWLRHDVDTQGGSGGGPVLDLNTRTVLGMHTGRTGGNENPQNQALSLATILELLRNSPVWNEIAEYHGLADVSAARLSLSGPLVVTRVDNDLVPAAMRWSFDPQELPASVRDRLRPLVGDPDAPRWSLLTHERQRLINSAGTLAALREARGRSAGDEHADQRTIDRILAGPPYSLAEVADEDLPYWLQAVRWFAAVAPDLPSPAAVHQALERRRVRSRLHEIAGVRFRGRRVELTMLRNWFHETDAGPMVVTGIGGIGKSALVARFAEELLPDTLLLWLDFDRADLAADDARSVLGSLSEQAHTQLDDFETPRFSDRSWQRDADLLAGALTAAMPPDRPVLLVLDGFEVAQYARRHQEIWPVLERLRGHVPQLRILVSGRAPVPSLMLAGRLRHTIPLLGLPPEDARSWLADRGITDPAVLDQLVVTSRGIPLVLKLAIRLIEMGGDVLDLPESLPKALIEGYLYQRIVDRVIDPALRPLVRDALVLRTLTADVVREVLGEALPRDLDPAEAYSQLSRELGLVEDVEGDAGTTLRLRPEVRTATLRLLEADDLDRVRKIDRRAADWYASHASGDASAAELVYHLLRLGDVPTAQRVWTSGCAPLLRHAVEEIPENEPEARAWLRRRTDGVPAPLTEWENDAASRISAALARDLDRAVPEILRERPERSKSSALVLYDAWLRWRQGDIVTARRVLAEAGFPDGPRGRDRAILGAMLAREDGDREAADRLLARVDSPDVWPDSRTGRRSALAARAARVRLTVDLRLELELAHALQEQPAEVPLYIGEVLRSADVVLPSLTYRFMPLLWAESVGTTLTAPKDDSEVLAFASALEEVRLSRLRGPGRLDLRLEEGLSGWGAADLGLDPDDIFPRSVAEERHTLEIGLDLAVLARRRWHLASSTTFISDVCEQAQWSSSPLSLAAVGTLAACRGLPLRVRTSRGDFADLDEVIRSSKMARLVQFSAESRDPLTEAVLKHEHVSSDPLRSKPGRGTEGLALYLLGPDPLDLLHRRALGLPLTPA</sequence>
<proteinExistence type="predicted"/>
<gene>
    <name evidence="2" type="ORF">SK854_42215</name>
</gene>
<keyword evidence="3" id="KW-1185">Reference proteome</keyword>
<dbReference type="Pfam" id="PF13365">
    <property type="entry name" value="Trypsin_2"/>
    <property type="match status" value="1"/>
</dbReference>
<evidence type="ECO:0000313" key="3">
    <source>
        <dbReference type="Proteomes" id="UP001285352"/>
    </source>
</evidence>
<evidence type="ECO:0000313" key="2">
    <source>
        <dbReference type="EMBL" id="MDX8148792.1"/>
    </source>
</evidence>
<dbReference type="InterPro" id="IPR009003">
    <property type="entry name" value="Peptidase_S1_PA"/>
</dbReference>
<dbReference type="InterPro" id="IPR043504">
    <property type="entry name" value="Peptidase_S1_PA_chymotrypsin"/>
</dbReference>
<dbReference type="RefSeq" id="WP_319980920.1">
    <property type="nucleotide sequence ID" value="NZ_JAXAVU010000016.1"/>
</dbReference>
<dbReference type="Gene3D" id="2.40.10.10">
    <property type="entry name" value="Trypsin-like serine proteases"/>
    <property type="match status" value="1"/>
</dbReference>
<reference evidence="2 3" key="1">
    <citation type="submission" date="2023-11" db="EMBL/GenBank/DDBJ databases">
        <title>Lentzea sokolovensis, sp. nov., Lentzea kristufkii, sp. nov., and Lentzea miocenensis, sp. nov., rare actinobacteria from Sokolov Coal Basin, Miocene lacustrine sediment, Czech Republic.</title>
        <authorList>
            <person name="Lara A."/>
            <person name="Kotroba L."/>
            <person name="Nouioui I."/>
            <person name="Neumann-Schaal M."/>
            <person name="Mast Y."/>
            <person name="Chronakova A."/>
        </authorList>
    </citation>
    <scope>NUCLEOTIDE SEQUENCE [LARGE SCALE GENOMIC DNA]</scope>
    <source>
        <strain evidence="2 3">BCCO 10_0061</strain>
    </source>
</reference>
<accession>A0ABU4VAG8</accession>
<dbReference type="Pfam" id="PF13191">
    <property type="entry name" value="AAA_16"/>
    <property type="match status" value="1"/>
</dbReference>
<comment type="caution">
    <text evidence="2">The sequence shown here is derived from an EMBL/GenBank/DDBJ whole genome shotgun (WGS) entry which is preliminary data.</text>
</comment>
<feature type="domain" description="Orc1-like AAA ATPase" evidence="1">
    <location>
        <begin position="351"/>
        <end position="479"/>
    </location>
</feature>
<protein>
    <submittedName>
        <fullName evidence="2">AAA family ATPase</fullName>
    </submittedName>
</protein>
<dbReference type="InterPro" id="IPR027417">
    <property type="entry name" value="P-loop_NTPase"/>
</dbReference>
<organism evidence="2 3">
    <name type="scientific">Lentzea sokolovensis</name>
    <dbReference type="NCBI Taxonomy" id="3095429"/>
    <lineage>
        <taxon>Bacteria</taxon>
        <taxon>Bacillati</taxon>
        <taxon>Actinomycetota</taxon>
        <taxon>Actinomycetes</taxon>
        <taxon>Pseudonocardiales</taxon>
        <taxon>Pseudonocardiaceae</taxon>
        <taxon>Lentzea</taxon>
    </lineage>
</organism>
<dbReference type="Gene3D" id="3.40.50.300">
    <property type="entry name" value="P-loop containing nucleotide triphosphate hydrolases"/>
    <property type="match status" value="1"/>
</dbReference>
<dbReference type="InterPro" id="IPR041664">
    <property type="entry name" value="AAA_16"/>
</dbReference>
<dbReference type="Proteomes" id="UP001285352">
    <property type="component" value="Unassembled WGS sequence"/>
</dbReference>
<evidence type="ECO:0000259" key="1">
    <source>
        <dbReference type="Pfam" id="PF13191"/>
    </source>
</evidence>
<dbReference type="SUPFAM" id="SSF52540">
    <property type="entry name" value="P-loop containing nucleoside triphosphate hydrolases"/>
    <property type="match status" value="1"/>
</dbReference>
<dbReference type="SUPFAM" id="SSF50494">
    <property type="entry name" value="Trypsin-like serine proteases"/>
    <property type="match status" value="1"/>
</dbReference>
<dbReference type="EMBL" id="JAXAVU010000016">
    <property type="protein sequence ID" value="MDX8148792.1"/>
    <property type="molecule type" value="Genomic_DNA"/>
</dbReference>